<evidence type="ECO:0000313" key="2">
    <source>
        <dbReference type="EMBL" id="GGY36888.1"/>
    </source>
</evidence>
<keyword evidence="3" id="KW-1185">Reference proteome</keyword>
<sequence length="76" mass="8214">MAEIVRSGGAFRPRGPRSTGAERPMHEVSATRRAGAGSALRDVGTYRAEEADRHQGSPLHAGGRPREDYRVGTTLR</sequence>
<gene>
    <name evidence="2" type="ORF">GCM10010326_33520</name>
</gene>
<proteinExistence type="predicted"/>
<feature type="region of interest" description="Disordered" evidence="1">
    <location>
        <begin position="1"/>
        <end position="76"/>
    </location>
</feature>
<organism evidence="2 3">
    <name type="scientific">Streptomyces xanthochromogenes</name>
    <dbReference type="NCBI Taxonomy" id="67384"/>
    <lineage>
        <taxon>Bacteria</taxon>
        <taxon>Bacillati</taxon>
        <taxon>Actinomycetota</taxon>
        <taxon>Actinomycetes</taxon>
        <taxon>Kitasatosporales</taxon>
        <taxon>Streptomycetaceae</taxon>
        <taxon>Streptomyces</taxon>
    </lineage>
</organism>
<dbReference type="Proteomes" id="UP000600946">
    <property type="component" value="Unassembled WGS sequence"/>
</dbReference>
<evidence type="ECO:0000313" key="3">
    <source>
        <dbReference type="Proteomes" id="UP000600946"/>
    </source>
</evidence>
<protein>
    <submittedName>
        <fullName evidence="2">Uncharacterized protein</fullName>
    </submittedName>
</protein>
<reference evidence="3" key="1">
    <citation type="journal article" date="2019" name="Int. J. Syst. Evol. Microbiol.">
        <title>The Global Catalogue of Microorganisms (GCM) 10K type strain sequencing project: providing services to taxonomists for standard genome sequencing and annotation.</title>
        <authorList>
            <consortium name="The Broad Institute Genomics Platform"/>
            <consortium name="The Broad Institute Genome Sequencing Center for Infectious Disease"/>
            <person name="Wu L."/>
            <person name="Ma J."/>
        </authorList>
    </citation>
    <scope>NUCLEOTIDE SEQUENCE [LARGE SCALE GENOMIC DNA]</scope>
    <source>
        <strain evidence="3">JCM 4594</strain>
    </source>
</reference>
<accession>A0ABQ3A5I3</accession>
<name>A0ABQ3A5I3_9ACTN</name>
<dbReference type="EMBL" id="BMUU01000005">
    <property type="protein sequence ID" value="GGY36888.1"/>
    <property type="molecule type" value="Genomic_DNA"/>
</dbReference>
<comment type="caution">
    <text evidence="2">The sequence shown here is derived from an EMBL/GenBank/DDBJ whole genome shotgun (WGS) entry which is preliminary data.</text>
</comment>
<evidence type="ECO:0000256" key="1">
    <source>
        <dbReference type="SAM" id="MobiDB-lite"/>
    </source>
</evidence>